<gene>
    <name evidence="3" type="ORF">BKE38_27090</name>
</gene>
<accession>A0A1V2GV26</accession>
<reference evidence="3 4" key="1">
    <citation type="submission" date="2016-10" db="EMBL/GenBank/DDBJ databases">
        <title>Draft Genome sequence of Roseomonas sp. strain M3.</title>
        <authorList>
            <person name="Subhash Y."/>
            <person name="Lee S."/>
        </authorList>
    </citation>
    <scope>NUCLEOTIDE SEQUENCE [LARGE SCALE GENOMIC DNA]</scope>
    <source>
        <strain evidence="3 4">M3</strain>
    </source>
</reference>
<evidence type="ECO:0000256" key="2">
    <source>
        <dbReference type="SAM" id="Phobius"/>
    </source>
</evidence>
<protein>
    <recommendedName>
        <fullName evidence="5">PepSY domain-containing protein</fullName>
    </recommendedName>
</protein>
<dbReference type="PANTHER" id="PTHR34219:SF1">
    <property type="entry name" value="PEPSY DOMAIN-CONTAINING PROTEIN"/>
    <property type="match status" value="1"/>
</dbReference>
<keyword evidence="2" id="KW-1133">Transmembrane helix</keyword>
<dbReference type="Pfam" id="PF03929">
    <property type="entry name" value="PepSY_TM"/>
    <property type="match status" value="1"/>
</dbReference>
<organism evidence="3 4">
    <name type="scientific">Teichococcus deserti</name>
    <dbReference type="NCBI Taxonomy" id="1817963"/>
    <lineage>
        <taxon>Bacteria</taxon>
        <taxon>Pseudomonadati</taxon>
        <taxon>Pseudomonadota</taxon>
        <taxon>Alphaproteobacteria</taxon>
        <taxon>Acetobacterales</taxon>
        <taxon>Roseomonadaceae</taxon>
        <taxon>Roseomonas</taxon>
    </lineage>
</organism>
<feature type="transmembrane region" description="Helical" evidence="2">
    <location>
        <begin position="362"/>
        <end position="386"/>
    </location>
</feature>
<evidence type="ECO:0008006" key="5">
    <source>
        <dbReference type="Google" id="ProtNLM"/>
    </source>
</evidence>
<name>A0A1V2GV26_9PROT</name>
<feature type="transmembrane region" description="Helical" evidence="2">
    <location>
        <begin position="96"/>
        <end position="118"/>
    </location>
</feature>
<keyword evidence="2" id="KW-0812">Transmembrane</keyword>
<dbReference type="Proteomes" id="UP000188879">
    <property type="component" value="Unassembled WGS sequence"/>
</dbReference>
<sequence length="404" mass="43348">MGIRDRAEQATAAQAVAGPGARLFALRPATAEGLTTRVMFITPGLGDSESRAIFIDPASLAVRGDMTVYGTSGVLPLRTAIDYLHRNLMLGEAGRLYSELAASWLWLLALGGVLMWAWRRTGRLARQAPSNARLRTRNRHGVTGVVIALGLLFLSATGLTWSQWAGGRIDALRGALGWVTPAVTLTLAEAPREGPAAAADPHAHHHGDGASPMPAAPVAPDAVAQLDAVLAASRAAGIDSSFVEIRLPRPGRAWLVREYDRSWPTQVDTITLDPRDLSVTSRADFATFPIVAKLIRWGIDAHMGVLFGLPNQLLMAAIGIGLIAATVYGYRIWWQSRPAPGAVPRSLTLAWLRLSWAWRGGVVLLALAIGWALPMAGLSLLAFWMVDVARWALARRRSALVAAE</sequence>
<evidence type="ECO:0000256" key="1">
    <source>
        <dbReference type="SAM" id="MobiDB-lite"/>
    </source>
</evidence>
<dbReference type="EMBL" id="MLCO01000373">
    <property type="protein sequence ID" value="ONG44948.1"/>
    <property type="molecule type" value="Genomic_DNA"/>
</dbReference>
<feature type="transmembrane region" description="Helical" evidence="2">
    <location>
        <begin position="138"/>
        <end position="161"/>
    </location>
</feature>
<proteinExistence type="predicted"/>
<comment type="caution">
    <text evidence="3">The sequence shown here is derived from an EMBL/GenBank/DDBJ whole genome shotgun (WGS) entry which is preliminary data.</text>
</comment>
<dbReference type="RefSeq" id="WP_076960362.1">
    <property type="nucleotide sequence ID" value="NZ_MLCO01000373.1"/>
</dbReference>
<evidence type="ECO:0000313" key="4">
    <source>
        <dbReference type="Proteomes" id="UP000188879"/>
    </source>
</evidence>
<feature type="region of interest" description="Disordered" evidence="1">
    <location>
        <begin position="193"/>
        <end position="217"/>
    </location>
</feature>
<feature type="transmembrane region" description="Helical" evidence="2">
    <location>
        <begin position="313"/>
        <end position="333"/>
    </location>
</feature>
<dbReference type="InterPro" id="IPR005625">
    <property type="entry name" value="PepSY-ass_TM"/>
</dbReference>
<dbReference type="AlphaFoldDB" id="A0A1V2GV26"/>
<evidence type="ECO:0000313" key="3">
    <source>
        <dbReference type="EMBL" id="ONG44948.1"/>
    </source>
</evidence>
<dbReference type="PANTHER" id="PTHR34219">
    <property type="entry name" value="IRON-REGULATED INNER MEMBRANE PROTEIN-RELATED"/>
    <property type="match status" value="1"/>
</dbReference>
<keyword evidence="4" id="KW-1185">Reference proteome</keyword>
<keyword evidence="2" id="KW-0472">Membrane</keyword>
<dbReference type="OrthoDB" id="9791166at2"/>